<sequence length="135" mass="15235">MALKPFNTTSDRVITADVTPEPSRTYDIFEQQLTAMIDGEQALRQFIRKALVTARDQHLIYDTDYGNEIESLIGQNVNNELFDAEITRIIREALIYDDRILSVDDFVITRSADACFITFAVEAVNGDIITEGVTL</sequence>
<name>A0A1B2DJ43_9BACL</name>
<accession>A0A1B2DJ43</accession>
<gene>
    <name evidence="1" type="ORF">BBD42_15660</name>
</gene>
<dbReference type="AlphaFoldDB" id="A0A1B2DJ43"/>
<evidence type="ECO:0000313" key="1">
    <source>
        <dbReference type="EMBL" id="ANY67742.1"/>
    </source>
</evidence>
<dbReference type="RefSeq" id="WP_099518923.1">
    <property type="nucleotide sequence ID" value="NZ_CP016808.1"/>
</dbReference>
<dbReference type="InterPro" id="IPR020288">
    <property type="entry name" value="Sheath_initiator"/>
</dbReference>
<proteinExistence type="predicted"/>
<evidence type="ECO:0008006" key="2">
    <source>
        <dbReference type="Google" id="ProtNLM"/>
    </source>
</evidence>
<organism evidence="1">
    <name type="scientific">Paenibacillus sp. BIHB 4019</name>
    <dbReference type="NCBI Taxonomy" id="1870819"/>
    <lineage>
        <taxon>Bacteria</taxon>
        <taxon>Bacillati</taxon>
        <taxon>Bacillota</taxon>
        <taxon>Bacilli</taxon>
        <taxon>Bacillales</taxon>
        <taxon>Paenibacillaceae</taxon>
        <taxon>Paenibacillus</taxon>
    </lineage>
</organism>
<dbReference type="EMBL" id="CP016808">
    <property type="protein sequence ID" value="ANY67742.1"/>
    <property type="molecule type" value="Genomic_DNA"/>
</dbReference>
<protein>
    <recommendedName>
        <fullName evidence="2">DUF2634 domain-containing protein</fullName>
    </recommendedName>
</protein>
<reference evidence="1" key="1">
    <citation type="submission" date="2016-08" db="EMBL/GenBank/DDBJ databases">
        <title>Complete Genome Seqeunce of Paenibacillus sp. BIHB 4019 from tea rhizoplane.</title>
        <authorList>
            <person name="Thakur R."/>
            <person name="Swarnkar M.K."/>
            <person name="Gulati A."/>
        </authorList>
    </citation>
    <scope>NUCLEOTIDE SEQUENCE [LARGE SCALE GENOMIC DNA]</scope>
    <source>
        <strain evidence="1">BIHB4019</strain>
    </source>
</reference>
<dbReference type="SUPFAM" id="SSF160719">
    <property type="entry name" value="gpW/gp25-like"/>
    <property type="match status" value="1"/>
</dbReference>
<dbReference type="Pfam" id="PF10934">
    <property type="entry name" value="Sheath_initiator"/>
    <property type="match status" value="1"/>
</dbReference>
<dbReference type="Gene3D" id="3.10.450.40">
    <property type="match status" value="1"/>
</dbReference>